<feature type="chain" id="PRO_5020219741" description="Aspartyl-tRNA synthetase" evidence="1">
    <location>
        <begin position="20"/>
        <end position="240"/>
    </location>
</feature>
<keyword evidence="3" id="KW-1185">Reference proteome</keyword>
<feature type="signal peptide" evidence="1">
    <location>
        <begin position="1"/>
        <end position="19"/>
    </location>
</feature>
<dbReference type="Pfam" id="PF20113">
    <property type="entry name" value="DUF6503"/>
    <property type="match status" value="1"/>
</dbReference>
<gene>
    <name evidence="2" type="ORF">CLV82_0120</name>
</gene>
<evidence type="ECO:0000313" key="3">
    <source>
        <dbReference type="Proteomes" id="UP000295468"/>
    </source>
</evidence>
<keyword evidence="1" id="KW-0732">Signal</keyword>
<dbReference type="EMBL" id="SNYI01000001">
    <property type="protein sequence ID" value="TDQ32297.1"/>
    <property type="molecule type" value="Genomic_DNA"/>
</dbReference>
<reference evidence="2 3" key="1">
    <citation type="submission" date="2019-03" db="EMBL/GenBank/DDBJ databases">
        <title>Genomic Encyclopedia of Archaeal and Bacterial Type Strains, Phase II (KMG-II): from individual species to whole genera.</title>
        <authorList>
            <person name="Goeker M."/>
        </authorList>
    </citation>
    <scope>NUCLEOTIDE SEQUENCE [LARGE SCALE GENOMIC DNA]</scope>
    <source>
        <strain evidence="2 3">DSM 18435</strain>
    </source>
</reference>
<dbReference type="InterPro" id="IPR045444">
    <property type="entry name" value="DUF6503"/>
</dbReference>
<dbReference type="AlphaFoldDB" id="A0A4R6TPU6"/>
<evidence type="ECO:0000313" key="2">
    <source>
        <dbReference type="EMBL" id="TDQ32297.1"/>
    </source>
</evidence>
<organism evidence="2 3">
    <name type="scientific">Zeaxanthinibacter enoshimensis</name>
    <dbReference type="NCBI Taxonomy" id="392009"/>
    <lineage>
        <taxon>Bacteria</taxon>
        <taxon>Pseudomonadati</taxon>
        <taxon>Bacteroidota</taxon>
        <taxon>Flavobacteriia</taxon>
        <taxon>Flavobacteriales</taxon>
        <taxon>Flavobacteriaceae</taxon>
        <taxon>Zeaxanthinibacter</taxon>
    </lineage>
</organism>
<accession>A0A4R6TPU6</accession>
<protein>
    <recommendedName>
        <fullName evidence="4">Aspartyl-tRNA synthetase</fullName>
    </recommendedName>
</protein>
<dbReference type="Proteomes" id="UP000295468">
    <property type="component" value="Unassembled WGS sequence"/>
</dbReference>
<proteinExistence type="predicted"/>
<name>A0A4R6TPU6_9FLAO</name>
<dbReference type="RefSeq" id="WP_133642374.1">
    <property type="nucleotide sequence ID" value="NZ_SNYI01000001.1"/>
</dbReference>
<comment type="caution">
    <text evidence="2">The sequence shown here is derived from an EMBL/GenBank/DDBJ whole genome shotgun (WGS) entry which is preliminary data.</text>
</comment>
<evidence type="ECO:0000256" key="1">
    <source>
        <dbReference type="SAM" id="SignalP"/>
    </source>
</evidence>
<sequence>MIKHLLTAVLLLSASTMMSQTITATELLDKAIAYHDPDGAWSSLQEKLVIKLSYPDGRERLSEVKIDIPGQYFSLTSQSDDVTIEQTLNKGTCTLKLNGSTDISAEDKAKHRISCERAESMKNYYLYLYGLPMKLKDKGTQLSPVVETKTFKGKQYKVLKVTYDETVGKDTWYFYFDPSTYAMEVYQFYHDESKNDGEYILLSGIEEVSTMKIPKVREWYYNKDDKFLGTDTLIRSEPLK</sequence>
<evidence type="ECO:0008006" key="4">
    <source>
        <dbReference type="Google" id="ProtNLM"/>
    </source>
</evidence>
<dbReference type="OrthoDB" id="1489248at2"/>